<proteinExistence type="predicted"/>
<name>A0ABS2XDG0_POLSP</name>
<evidence type="ECO:0000313" key="1">
    <source>
        <dbReference type="EMBL" id="MBN3272156.1"/>
    </source>
</evidence>
<sequence length="75" mass="8539">TVAEKKVEDREDATVPRKAAAIQINLYVFTNYILALSTDAAQLALKLDNSVLMGRKIRVKRSVKKEKESQNQHKR</sequence>
<evidence type="ECO:0000313" key="2">
    <source>
        <dbReference type="Proteomes" id="UP001166093"/>
    </source>
</evidence>
<feature type="non-terminal residue" evidence="1">
    <location>
        <position position="1"/>
    </location>
</feature>
<organism evidence="1 2">
    <name type="scientific">Polyodon spathula</name>
    <name type="common">North American paddlefish</name>
    <name type="synonym">Squalus spathula</name>
    <dbReference type="NCBI Taxonomy" id="7913"/>
    <lineage>
        <taxon>Eukaryota</taxon>
        <taxon>Metazoa</taxon>
        <taxon>Chordata</taxon>
        <taxon>Craniata</taxon>
        <taxon>Vertebrata</taxon>
        <taxon>Euteleostomi</taxon>
        <taxon>Actinopterygii</taxon>
        <taxon>Chondrostei</taxon>
        <taxon>Acipenseriformes</taxon>
        <taxon>Polyodontidae</taxon>
        <taxon>Polyodon</taxon>
    </lineage>
</organism>
<dbReference type="Proteomes" id="UP001166093">
    <property type="component" value="Unassembled WGS sequence"/>
</dbReference>
<keyword evidence="2" id="KW-1185">Reference proteome</keyword>
<reference evidence="1" key="1">
    <citation type="journal article" date="2021" name="Cell">
        <title>Tracing the genetic footprints of vertebrate landing in non-teleost ray-finned fishes.</title>
        <authorList>
            <person name="Bi X."/>
            <person name="Wang K."/>
            <person name="Yang L."/>
            <person name="Pan H."/>
            <person name="Jiang H."/>
            <person name="Wei Q."/>
            <person name="Fang M."/>
            <person name="Yu H."/>
            <person name="Zhu C."/>
            <person name="Cai Y."/>
            <person name="He Y."/>
            <person name="Gan X."/>
            <person name="Zeng H."/>
            <person name="Yu D."/>
            <person name="Zhu Y."/>
            <person name="Jiang H."/>
            <person name="Qiu Q."/>
            <person name="Yang H."/>
            <person name="Zhang Y.E."/>
            <person name="Wang W."/>
            <person name="Zhu M."/>
            <person name="He S."/>
            <person name="Zhang G."/>
        </authorList>
    </citation>
    <scope>NUCLEOTIDE SEQUENCE</scope>
    <source>
        <strain evidence="1">Pddl_001</strain>
    </source>
</reference>
<accession>A0ABS2XDG0</accession>
<dbReference type="Gene3D" id="3.30.70.330">
    <property type="match status" value="1"/>
</dbReference>
<dbReference type="InterPro" id="IPR035979">
    <property type="entry name" value="RBD_domain_sf"/>
</dbReference>
<dbReference type="EMBL" id="JAAWVQ010016889">
    <property type="protein sequence ID" value="MBN3272156.1"/>
    <property type="molecule type" value="Genomic_DNA"/>
</dbReference>
<comment type="caution">
    <text evidence="1">The sequence shown here is derived from an EMBL/GenBank/DDBJ whole genome shotgun (WGS) entry which is preliminary data.</text>
</comment>
<dbReference type="SUPFAM" id="SSF54928">
    <property type="entry name" value="RNA-binding domain, RBD"/>
    <property type="match status" value="1"/>
</dbReference>
<feature type="non-terminal residue" evidence="1">
    <location>
        <position position="75"/>
    </location>
</feature>
<dbReference type="InterPro" id="IPR012677">
    <property type="entry name" value="Nucleotide-bd_a/b_plait_sf"/>
</dbReference>
<gene>
    <name evidence="1" type="primary">Rbm34</name>
    <name evidence="1" type="ORF">GTO93_0011711</name>
</gene>
<protein>
    <submittedName>
        <fullName evidence="1">RBM34 protein</fullName>
    </submittedName>
</protein>